<geneLocation type="plasmid" evidence="2">
    <name>SCP1</name>
</geneLocation>
<name>Q9ACV7_STRCO</name>
<evidence type="ECO:0000313" key="2">
    <source>
        <dbReference type="Proteomes" id="UP000001973"/>
    </source>
</evidence>
<dbReference type="InParanoid" id="Q9ACV7"/>
<dbReference type="AlphaFoldDB" id="Q9ACV7"/>
<dbReference type="STRING" id="100226.gene:17765700"/>
<accession>Q9ACV7</accession>
<reference evidence="2" key="2">
    <citation type="journal article" date="2002" name="Nature">
        <title>Complete genome sequence of the model actinomycete Streptomyces coelicolor A3(2).</title>
        <authorList>
            <person name="Bentley S.D."/>
            <person name="Chater K.F."/>
            <person name="Cerdeno-Tarraga A.M."/>
            <person name="Challis G.L."/>
            <person name="Thomson N.R."/>
            <person name="James K.D."/>
            <person name="Harris D.E."/>
            <person name="Quail M.A."/>
            <person name="Kieser H."/>
            <person name="Harper D."/>
            <person name="Bateman A."/>
            <person name="Brown S."/>
            <person name="Chandra G."/>
            <person name="Chen C.W."/>
            <person name="Collins M."/>
            <person name="Cronin A."/>
            <person name="Fraser A."/>
            <person name="Goble A."/>
            <person name="Hidalgo J."/>
            <person name="Hornsby T."/>
            <person name="Howarth S."/>
            <person name="Huang C.H."/>
            <person name="Kieser T."/>
            <person name="Larke L."/>
            <person name="Murphy L."/>
            <person name="Oliver K."/>
            <person name="O'Neil S."/>
            <person name="Rabbinowitsch E."/>
            <person name="Rajandream M.A."/>
            <person name="Rutherford K."/>
            <person name="Rutter S."/>
            <person name="Seeger K."/>
            <person name="Saunders D."/>
            <person name="Sharp S."/>
            <person name="Squares R."/>
            <person name="Squares S."/>
            <person name="Taylor K."/>
            <person name="Warren T."/>
            <person name="Wietzorrek A."/>
            <person name="Woodward J."/>
            <person name="Barrell B.G."/>
            <person name="Parkhill J."/>
            <person name="Hopwood D.A."/>
        </authorList>
    </citation>
    <scope>NUCLEOTIDE SEQUENCE [LARGE SCALE GENOMIC DNA]</scope>
    <source>
        <strain evidence="2">ATCC BAA-471 / A3(2) / M145</strain>
    </source>
</reference>
<proteinExistence type="predicted"/>
<dbReference type="EMBL" id="AL589148">
    <property type="protein sequence ID" value="CAC36716.1"/>
    <property type="molecule type" value="Genomic_DNA"/>
</dbReference>
<reference evidence="1 2" key="4">
    <citation type="journal article" date="2009" name="Mol. Microbiol.">
        <title>Extracellular signalling, translational control, two repressors and an activator all contribute to the regulation of methylenomycin production in Streptomyces coelicolor.</title>
        <authorList>
            <person name="O'Rourke S."/>
            <person name="Wietzorrek A."/>
            <person name="Fowler K."/>
            <person name="Corre C."/>
            <person name="Challis G.L."/>
            <person name="Chater K.F."/>
        </authorList>
    </citation>
    <scope>NUCLEOTIDE SEQUENCE [LARGE SCALE GENOMIC DNA]</scope>
    <source>
        <strain evidence="2">ATCC BAA-471 / A3(2) / M145</strain>
    </source>
</reference>
<organism evidence="1 2">
    <name type="scientific">Streptomyces coelicolor (strain ATCC BAA-471 / A3(2) / M145)</name>
    <dbReference type="NCBI Taxonomy" id="100226"/>
    <lineage>
        <taxon>Bacteria</taxon>
        <taxon>Bacillati</taxon>
        <taxon>Actinomycetota</taxon>
        <taxon>Actinomycetes</taxon>
        <taxon>Kitasatosporales</taxon>
        <taxon>Streptomycetaceae</taxon>
        <taxon>Streptomyces</taxon>
        <taxon>Streptomyces albidoflavus group</taxon>
    </lineage>
</organism>
<dbReference type="Proteomes" id="UP000001973">
    <property type="component" value="Plasmid SCP1"/>
</dbReference>
<reference evidence="1 2" key="1">
    <citation type="journal article" date="1998" name="J. Bacteriol.">
        <title>Cloning and physical mapping of the EcoRI fragments of the giant linear plasmid SCP1.</title>
        <authorList>
            <person name="Redenbach M."/>
            <person name="Ikeda K."/>
            <person name="Yamasaki M."/>
            <person name="Kinashi H."/>
        </authorList>
    </citation>
    <scope>NUCLEOTIDE SEQUENCE [LARGE SCALE GENOMIC DNA]</scope>
    <source>
        <strain evidence="2">ATCC BAA-471 / A3(2) / M145</strain>
    </source>
</reference>
<sequence>MPPRGVQGPFETGAEAAANDLLDAQFLAWTGRRRGVLERLFGFLRGEAVCGDEASESVGGPVEDVGEACSLDYLAASLNWGEDSGKGTFGLDPTAAGGKDSLPGARWDGAGSGNGRCGQVAGAVQLLGEPQRKSRRLANLTHGSVGAVVCGGTRGNDVAAVSADVDLPGQGTAGAGAGRGLPLTVACGPVPHVQSPGGRAHAQGSGVISRALLTAQSGENCEGVKAVGKTGEVDLVADGNAGQDPVAYRGFSAVGVDVDDHQAGRAAGDADAELRMPPPPLLDAVLVQGGRVEAVTPAACAEAGAVGRSVGAGTAVAAVRSWCFTAWREGVDGPASAGARLGCGKRRSD</sequence>
<evidence type="ECO:0000313" key="1">
    <source>
        <dbReference type="EMBL" id="CAC36716.1"/>
    </source>
</evidence>
<keyword evidence="2" id="KW-1185">Reference proteome</keyword>
<dbReference type="KEGG" id="sco:SCP1.195c"/>
<reference evidence="1 2" key="3">
    <citation type="journal article" date="2008" name="Proc. Natl. Acad. Sci. U.S.A.">
        <title>2-Alkyl-4-hydroxymethylfuran-3-carboxylic acids, antibiotic production inducers discovered by Streptomyces coelicolor genome mining.</title>
        <authorList>
            <person name="Corre C."/>
            <person name="Song L."/>
            <person name="O'Rourke S."/>
            <person name="Chater K.F."/>
            <person name="Challis G.L."/>
        </authorList>
    </citation>
    <scope>NUCLEOTIDE SEQUENCE [LARGE SCALE GENOMIC DNA]</scope>
    <source>
        <strain evidence="2">ATCC BAA-471 / A3(2) / M145</strain>
    </source>
</reference>
<dbReference type="HOGENOM" id="CLU_794341_0_0_11"/>
<gene>
    <name evidence="1" type="ordered locus">SCP1.195c</name>
</gene>
<protein>
    <submittedName>
        <fullName evidence="1">ATP/GTP-binding protein</fullName>
    </submittedName>
</protein>